<sequence length="178" mass="20644">MARTKPKEEVRAFYDRRRAAEYAELWWNRRNPAYTAMEVNCTNFVSQCLFAGGAPMHYTGNRNTGWWYVGRVGGAERWSYSWAVADSLLRYLEQSRTGLRGIRVASPEELDVGDVIFYDWNGDGRFQHSAVVTTRDGFGRPLVNANTSDSRHRFWAYRDSPAWTERTAYAFVRISDTF</sequence>
<accession>A0A2A6E1J2</accession>
<feature type="domain" description="Putative amidase" evidence="1">
    <location>
        <begin position="14"/>
        <end position="160"/>
    </location>
</feature>
<name>A0A2A6E1J2_9BACL</name>
<evidence type="ECO:0000313" key="3">
    <source>
        <dbReference type="Proteomes" id="UP000243688"/>
    </source>
</evidence>
<protein>
    <recommendedName>
        <fullName evidence="1">Putative amidase domain-containing protein</fullName>
    </recommendedName>
</protein>
<gene>
    <name evidence="2" type="ORF">BLM47_06190</name>
</gene>
<dbReference type="PANTHER" id="PTHR40032:SF1">
    <property type="entry name" value="EXPORTED PROTEIN"/>
    <property type="match status" value="1"/>
</dbReference>
<dbReference type="InterPro" id="IPR024301">
    <property type="entry name" value="Amidase_6"/>
</dbReference>
<reference evidence="2 3" key="1">
    <citation type="submission" date="2016-12" db="EMBL/GenBank/DDBJ databases">
        <title>Candidatus Reconcilibacillus cellulovorans genome.</title>
        <authorList>
            <person name="Kolinko S."/>
            <person name="Wu Y.-W."/>
            <person name="Tachea F."/>
            <person name="Denzel E."/>
            <person name="Hiras J."/>
            <person name="Baecker N."/>
            <person name="Chan L.J."/>
            <person name="Eichorst S.A."/>
            <person name="Frey D."/>
            <person name="Adams P.D."/>
            <person name="Pray T."/>
            <person name="Tanjore D."/>
            <person name="Petzold C.J."/>
            <person name="Gladden J.M."/>
            <person name="Simmons B.A."/>
            <person name="Singer S.W."/>
        </authorList>
    </citation>
    <scope>NUCLEOTIDE SEQUENCE [LARGE SCALE GENOMIC DNA]</scope>
    <source>
        <strain evidence="2">JTherm</strain>
    </source>
</reference>
<proteinExistence type="predicted"/>
<evidence type="ECO:0000259" key="1">
    <source>
        <dbReference type="Pfam" id="PF12671"/>
    </source>
</evidence>
<dbReference type="Proteomes" id="UP000243688">
    <property type="component" value="Unassembled WGS sequence"/>
</dbReference>
<dbReference type="EMBL" id="MOXJ01000011">
    <property type="protein sequence ID" value="PDO10679.1"/>
    <property type="molecule type" value="Genomic_DNA"/>
</dbReference>
<dbReference type="PANTHER" id="PTHR40032">
    <property type="entry name" value="EXPORTED PROTEIN-RELATED"/>
    <property type="match status" value="1"/>
</dbReference>
<organism evidence="2 3">
    <name type="scientific">Candidatus Reconcilbacillus cellulovorans</name>
    <dbReference type="NCBI Taxonomy" id="1906605"/>
    <lineage>
        <taxon>Bacteria</taxon>
        <taxon>Bacillati</taxon>
        <taxon>Bacillota</taxon>
        <taxon>Bacilli</taxon>
        <taxon>Bacillales</taxon>
        <taxon>Paenibacillaceae</taxon>
        <taxon>Candidatus Reconcilbacillus</taxon>
    </lineage>
</organism>
<evidence type="ECO:0000313" key="2">
    <source>
        <dbReference type="EMBL" id="PDO10679.1"/>
    </source>
</evidence>
<dbReference type="AlphaFoldDB" id="A0A2A6E1J2"/>
<dbReference type="Pfam" id="PF12671">
    <property type="entry name" value="Amidase_6"/>
    <property type="match status" value="1"/>
</dbReference>
<comment type="caution">
    <text evidence="2">The sequence shown here is derived from an EMBL/GenBank/DDBJ whole genome shotgun (WGS) entry which is preliminary data.</text>
</comment>